<reference evidence="4 5" key="1">
    <citation type="submission" date="2021-03" db="EMBL/GenBank/DDBJ databases">
        <title>Genomic Encyclopedia of Type Strains, Phase IV (KMG-IV): sequencing the most valuable type-strain genomes for metagenomic binning, comparative biology and taxonomic classification.</title>
        <authorList>
            <person name="Goeker M."/>
        </authorList>
    </citation>
    <scope>NUCLEOTIDE SEQUENCE [LARGE SCALE GENOMIC DNA]</scope>
    <source>
        <strain evidence="4 5">DSM 25609</strain>
    </source>
</reference>
<keyword evidence="4" id="KW-0808">Transferase</keyword>
<keyword evidence="5" id="KW-1185">Reference proteome</keyword>
<dbReference type="Gene3D" id="3.30.420.40">
    <property type="match status" value="2"/>
</dbReference>
<dbReference type="InterPro" id="IPR000600">
    <property type="entry name" value="ROK"/>
</dbReference>
<sequence length="406" mass="45453">MVTGDGAYIKKINRSIILKRIIEYGMISRADLSKITGLNKATISVQVANLLEEELIYETQQEHHAVGRRPIMLSINRDAGYVLGIDLDYNKIQFTSTDLLGYPVHSEAITLKSDNYHEIVQIVAKHIKASFKEFSSSRYGLVGVMIGIHGTVNNDEHIDFVPKLQWYNKNLKTDLENEVDLNVTINIENNANLSVYAERVYNHHQSDNLLSINLSSGIGAGMMLDGELHKGYHGYAGEMGHMIVSPGGKACRCGNHGCWELYNSEPSLFAALAEKLDKPTITHKDVKRLIKEKDTVTFEQLDAYITYLAIGLNNVINLYNPETIVLNCEVLEMYPNTIREIKHNLKSNVSQYREISLSELGGKACVMGASALAIKQFLEVPELFLDRTENHIPSGNAEGKRMKSVK</sequence>
<name>A0ABS4ICA0_9BACI</name>
<evidence type="ECO:0000256" key="3">
    <source>
        <dbReference type="ARBA" id="ARBA00022629"/>
    </source>
</evidence>
<dbReference type="SUPFAM" id="SSF46785">
    <property type="entry name" value="Winged helix' DNA-binding domain"/>
    <property type="match status" value="1"/>
</dbReference>
<gene>
    <name evidence="4" type="ORF">J2Z83_000652</name>
</gene>
<proteinExistence type="inferred from homology"/>
<dbReference type="InterPro" id="IPR036388">
    <property type="entry name" value="WH-like_DNA-bd_sf"/>
</dbReference>
<dbReference type="CDD" id="cd24077">
    <property type="entry name" value="ASKHA_ATPase_ROK_SaXylR-like"/>
    <property type="match status" value="1"/>
</dbReference>
<keyword evidence="4" id="KW-0418">Kinase</keyword>
<evidence type="ECO:0000256" key="2">
    <source>
        <dbReference type="ARBA" id="ARBA00006479"/>
    </source>
</evidence>
<comment type="caution">
    <text evidence="4">The sequence shown here is derived from an EMBL/GenBank/DDBJ whole genome shotgun (WGS) entry which is preliminary data.</text>
</comment>
<protein>
    <submittedName>
        <fullName evidence="4">NBD/HSP70 family sugar kinase</fullName>
    </submittedName>
</protein>
<comment type="similarity">
    <text evidence="2">Belongs to the ROK (NagC/XylR) family.</text>
</comment>
<keyword evidence="3" id="KW-0119">Carbohydrate metabolism</keyword>
<dbReference type="InterPro" id="IPR043129">
    <property type="entry name" value="ATPase_NBD"/>
</dbReference>
<dbReference type="PANTHER" id="PTHR18964">
    <property type="entry name" value="ROK (REPRESSOR, ORF, KINASE) FAMILY"/>
    <property type="match status" value="1"/>
</dbReference>
<dbReference type="PANTHER" id="PTHR18964:SF149">
    <property type="entry name" value="BIFUNCTIONAL UDP-N-ACETYLGLUCOSAMINE 2-EPIMERASE_N-ACETYLMANNOSAMINE KINASE"/>
    <property type="match status" value="1"/>
</dbReference>
<dbReference type="PROSITE" id="PS01125">
    <property type="entry name" value="ROK"/>
    <property type="match status" value="1"/>
</dbReference>
<keyword evidence="3" id="KW-0859">Xylose metabolism</keyword>
<dbReference type="RefSeq" id="WP_209461774.1">
    <property type="nucleotide sequence ID" value="NZ_CP110224.1"/>
</dbReference>
<dbReference type="EMBL" id="JAGGKX010000002">
    <property type="protein sequence ID" value="MBP1968560.1"/>
    <property type="molecule type" value="Genomic_DNA"/>
</dbReference>
<dbReference type="Pfam" id="PF00480">
    <property type="entry name" value="ROK"/>
    <property type="match status" value="1"/>
</dbReference>
<dbReference type="SUPFAM" id="SSF53067">
    <property type="entry name" value="Actin-like ATPase domain"/>
    <property type="match status" value="2"/>
</dbReference>
<evidence type="ECO:0000313" key="4">
    <source>
        <dbReference type="EMBL" id="MBP1968560.1"/>
    </source>
</evidence>
<evidence type="ECO:0000313" key="5">
    <source>
        <dbReference type="Proteomes" id="UP001519345"/>
    </source>
</evidence>
<dbReference type="Gene3D" id="1.10.10.10">
    <property type="entry name" value="Winged helix-like DNA-binding domain superfamily/Winged helix DNA-binding domain"/>
    <property type="match status" value="1"/>
</dbReference>
<dbReference type="InterPro" id="IPR049874">
    <property type="entry name" value="ROK_cs"/>
</dbReference>
<accession>A0ABS4ICA0</accession>
<comment type="function">
    <text evidence="1">Transcriptional repressor of xylose-utilizing enzymes.</text>
</comment>
<dbReference type="GO" id="GO:0016301">
    <property type="term" value="F:kinase activity"/>
    <property type="evidence" value="ECO:0007669"/>
    <property type="project" value="UniProtKB-KW"/>
</dbReference>
<dbReference type="Proteomes" id="UP001519345">
    <property type="component" value="Unassembled WGS sequence"/>
</dbReference>
<dbReference type="InterPro" id="IPR036390">
    <property type="entry name" value="WH_DNA-bd_sf"/>
</dbReference>
<organism evidence="4 5">
    <name type="scientific">Virgibacillus natechei</name>
    <dbReference type="NCBI Taxonomy" id="1216297"/>
    <lineage>
        <taxon>Bacteria</taxon>
        <taxon>Bacillati</taxon>
        <taxon>Bacillota</taxon>
        <taxon>Bacilli</taxon>
        <taxon>Bacillales</taxon>
        <taxon>Bacillaceae</taxon>
        <taxon>Virgibacillus</taxon>
    </lineage>
</organism>
<evidence type="ECO:0000256" key="1">
    <source>
        <dbReference type="ARBA" id="ARBA00002486"/>
    </source>
</evidence>